<evidence type="ECO:0000256" key="5">
    <source>
        <dbReference type="ARBA" id="ARBA00022917"/>
    </source>
</evidence>
<dbReference type="AlphaFoldDB" id="A0AAP0K2B6"/>
<dbReference type="EMBL" id="JBBNAE010000002">
    <property type="protein sequence ID" value="KAK9144139.1"/>
    <property type="molecule type" value="Genomic_DNA"/>
</dbReference>
<keyword evidence="5" id="KW-0648">Protein biosynthesis</keyword>
<dbReference type="InterPro" id="IPR031985">
    <property type="entry name" value="DUF4787"/>
</dbReference>
<dbReference type="InterPro" id="IPR002314">
    <property type="entry name" value="aa-tRNA-synt_IIb"/>
</dbReference>
<dbReference type="PROSITE" id="PS50862">
    <property type="entry name" value="AA_TRNA_LIGASE_II"/>
    <property type="match status" value="1"/>
</dbReference>
<keyword evidence="2" id="KW-0436">Ligase</keyword>
<dbReference type="InterPro" id="IPR006195">
    <property type="entry name" value="aa-tRNA-synth_II"/>
</dbReference>
<dbReference type="SUPFAM" id="SSF46589">
    <property type="entry name" value="tRNA-binding arm"/>
    <property type="match status" value="1"/>
</dbReference>
<feature type="signal peptide" evidence="9">
    <location>
        <begin position="1"/>
        <end position="22"/>
    </location>
</feature>
<gene>
    <name evidence="11" type="ORF">Sjap_004042</name>
</gene>
<dbReference type="PRINTS" id="PR00981">
    <property type="entry name" value="TRNASYNTHSER"/>
</dbReference>
<dbReference type="InterPro" id="IPR033729">
    <property type="entry name" value="SerRS_core"/>
</dbReference>
<dbReference type="GO" id="GO:0005737">
    <property type="term" value="C:cytoplasm"/>
    <property type="evidence" value="ECO:0007669"/>
    <property type="project" value="UniProtKB-ARBA"/>
</dbReference>
<dbReference type="InterPro" id="IPR010978">
    <property type="entry name" value="tRNA-bd_arm"/>
</dbReference>
<dbReference type="FunFam" id="3.30.930.10:FF:000055">
    <property type="entry name" value="Serine--tRNA ligase"/>
    <property type="match status" value="1"/>
</dbReference>
<dbReference type="InterPro" id="IPR002317">
    <property type="entry name" value="Ser-tRNA-ligase_type_1"/>
</dbReference>
<dbReference type="PANTHER" id="PTHR11778">
    <property type="entry name" value="SERYL-TRNA SYNTHETASE"/>
    <property type="match status" value="1"/>
</dbReference>
<dbReference type="CDD" id="cd00770">
    <property type="entry name" value="SerRS_core"/>
    <property type="match status" value="1"/>
</dbReference>
<keyword evidence="6" id="KW-0030">Aminoacyl-tRNA synthetase</keyword>
<dbReference type="SUPFAM" id="SSF55681">
    <property type="entry name" value="Class II aaRS and biotin synthetases"/>
    <property type="match status" value="1"/>
</dbReference>
<sequence length="575" mass="64190">MTKLRFWFSIAILSLLVSAALAKSRQPITDGEVRSRKDACYADIESGLWGWQCKSSTIAKENCALRCLWPECYDYIYGSDPENLLLLSLLGTIDHPGYHILLIIFCSLTSWKKEREIIQEAKSTIKQILSFEGIRDKLEVASTTILDQMSKANLQTWLEQLWELCNSLKDVKLTRGEGNKVSKKWKPVLRPSGGPRLISIVGPVGKRLKDALVNLEEDLVQLTDKLQQEAQCIPNMTHPDAPIGGEDCSALRKLVGTPPEFGFAIKDHLQLGKELDLLDFDAAAEVSGSKFYYLKNEAVLLEMGLTNWAILEVMRKGFIPLTTPEIVRSSVVEKCGFQPRGTNTQVYSIEGSDQCLIGTAEIPVGGIHMDSILPDAVLPLKYVAYSHCFRTEAGAAGSATRGLYRVHQFSKVEMFILCRPEDSDSYHEELIQIEEDLFSSLGLHFKTLDMASEDLGAPAYRKFDIEAWMPGLGRYGEISSASNCRDYQSRRLGIRYRPSVEPSSNLKKGKANLGPTQFVHTLNATACAVPRMIVCLLENFQQEDGSIIIPEVLRPFMGGLECIRPRSKAGRELMN</sequence>
<evidence type="ECO:0000256" key="7">
    <source>
        <dbReference type="ARBA" id="ARBA00031113"/>
    </source>
</evidence>
<keyword evidence="3" id="KW-0547">Nucleotide-binding</keyword>
<accession>A0AAP0K2B6</accession>
<keyword evidence="4" id="KW-0067">ATP-binding</keyword>
<dbReference type="GO" id="GO:0006434">
    <property type="term" value="P:seryl-tRNA aminoacylation"/>
    <property type="evidence" value="ECO:0007669"/>
    <property type="project" value="InterPro"/>
</dbReference>
<evidence type="ECO:0000256" key="9">
    <source>
        <dbReference type="SAM" id="SignalP"/>
    </source>
</evidence>
<dbReference type="GO" id="GO:0005524">
    <property type="term" value="F:ATP binding"/>
    <property type="evidence" value="ECO:0007669"/>
    <property type="project" value="UniProtKB-KW"/>
</dbReference>
<evidence type="ECO:0000256" key="6">
    <source>
        <dbReference type="ARBA" id="ARBA00023146"/>
    </source>
</evidence>
<feature type="chain" id="PRO_5042904139" description="serine--tRNA ligase" evidence="9">
    <location>
        <begin position="23"/>
        <end position="575"/>
    </location>
</feature>
<evidence type="ECO:0000313" key="11">
    <source>
        <dbReference type="EMBL" id="KAK9144139.1"/>
    </source>
</evidence>
<dbReference type="Gene3D" id="3.30.930.10">
    <property type="entry name" value="Bira Bifunctional Protein, Domain 2"/>
    <property type="match status" value="1"/>
</dbReference>
<comment type="caution">
    <text evidence="11">The sequence shown here is derived from an EMBL/GenBank/DDBJ whole genome shotgun (WGS) entry which is preliminary data.</text>
</comment>
<keyword evidence="12" id="KW-1185">Reference proteome</keyword>
<dbReference type="Pfam" id="PF00587">
    <property type="entry name" value="tRNA-synt_2b"/>
    <property type="match status" value="1"/>
</dbReference>
<evidence type="ECO:0000256" key="3">
    <source>
        <dbReference type="ARBA" id="ARBA00022741"/>
    </source>
</evidence>
<dbReference type="Pfam" id="PF16029">
    <property type="entry name" value="DUF4787"/>
    <property type="match status" value="1"/>
</dbReference>
<organism evidence="11 12">
    <name type="scientific">Stephania japonica</name>
    <dbReference type="NCBI Taxonomy" id="461633"/>
    <lineage>
        <taxon>Eukaryota</taxon>
        <taxon>Viridiplantae</taxon>
        <taxon>Streptophyta</taxon>
        <taxon>Embryophyta</taxon>
        <taxon>Tracheophyta</taxon>
        <taxon>Spermatophyta</taxon>
        <taxon>Magnoliopsida</taxon>
        <taxon>Ranunculales</taxon>
        <taxon>Menispermaceae</taxon>
        <taxon>Menispermoideae</taxon>
        <taxon>Cissampelideae</taxon>
        <taxon>Stephania</taxon>
    </lineage>
</organism>
<evidence type="ECO:0000256" key="8">
    <source>
        <dbReference type="SAM" id="Coils"/>
    </source>
</evidence>
<proteinExistence type="predicted"/>
<reference evidence="11 12" key="1">
    <citation type="submission" date="2024-01" db="EMBL/GenBank/DDBJ databases">
        <title>Genome assemblies of Stephania.</title>
        <authorList>
            <person name="Yang L."/>
        </authorList>
    </citation>
    <scope>NUCLEOTIDE SEQUENCE [LARGE SCALE GENOMIC DNA]</scope>
    <source>
        <strain evidence="11">QJT</strain>
        <tissue evidence="11">Leaf</tissue>
    </source>
</reference>
<feature type="coiled-coil region" evidence="8">
    <location>
        <begin position="205"/>
        <end position="232"/>
    </location>
</feature>
<dbReference type="Proteomes" id="UP001417504">
    <property type="component" value="Unassembled WGS sequence"/>
</dbReference>
<evidence type="ECO:0000256" key="4">
    <source>
        <dbReference type="ARBA" id="ARBA00022840"/>
    </source>
</evidence>
<evidence type="ECO:0000259" key="10">
    <source>
        <dbReference type="PROSITE" id="PS50862"/>
    </source>
</evidence>
<keyword evidence="9" id="KW-0732">Signal</keyword>
<dbReference type="EC" id="6.1.1.11" evidence="1"/>
<evidence type="ECO:0000256" key="2">
    <source>
        <dbReference type="ARBA" id="ARBA00022598"/>
    </source>
</evidence>
<keyword evidence="8" id="KW-0175">Coiled coil</keyword>
<name>A0AAP0K2B6_9MAGN</name>
<protein>
    <recommendedName>
        <fullName evidence="1">serine--tRNA ligase</fullName>
        <ecNumber evidence="1">6.1.1.11</ecNumber>
    </recommendedName>
    <alternativeName>
        <fullName evidence="7">Seryl-tRNA synthetase</fullName>
    </alternativeName>
</protein>
<dbReference type="InterPro" id="IPR045864">
    <property type="entry name" value="aa-tRNA-synth_II/BPL/LPL"/>
</dbReference>
<evidence type="ECO:0000313" key="12">
    <source>
        <dbReference type="Proteomes" id="UP001417504"/>
    </source>
</evidence>
<dbReference type="GO" id="GO:0004828">
    <property type="term" value="F:serine-tRNA ligase activity"/>
    <property type="evidence" value="ECO:0007669"/>
    <property type="project" value="UniProtKB-EC"/>
</dbReference>
<evidence type="ECO:0000256" key="1">
    <source>
        <dbReference type="ARBA" id="ARBA00012840"/>
    </source>
</evidence>
<feature type="domain" description="Aminoacyl-transfer RNA synthetases class-II family profile" evidence="10">
    <location>
        <begin position="315"/>
        <end position="550"/>
    </location>
</feature>
<dbReference type="NCBIfam" id="TIGR00414">
    <property type="entry name" value="serS"/>
    <property type="match status" value="1"/>
</dbReference>